<name>A0A7D4TLJ3_9SPHI</name>
<keyword evidence="4" id="KW-0732">Signal</keyword>
<dbReference type="Pfam" id="PF18120">
    <property type="entry name" value="DUF5597"/>
    <property type="match status" value="1"/>
</dbReference>
<protein>
    <submittedName>
        <fullName evidence="7">DUF5597 domain-containing protein</fullName>
    </submittedName>
</protein>
<keyword evidence="2" id="KW-0378">Hydrolase</keyword>
<dbReference type="GO" id="GO:0005975">
    <property type="term" value="P:carbohydrate metabolic process"/>
    <property type="evidence" value="ECO:0007669"/>
    <property type="project" value="InterPro"/>
</dbReference>
<evidence type="ECO:0000256" key="1">
    <source>
        <dbReference type="ARBA" id="ARBA00009809"/>
    </source>
</evidence>
<dbReference type="KEGG" id="mmab:HQ865_00680"/>
<dbReference type="InterPro" id="IPR040719">
    <property type="entry name" value="DUF5597"/>
</dbReference>
<sequence length="570" mass="62714">MIRKFFSPGLKTTLLLNASLLLFIIACKQNTATNSSTNSNNSSTIPHLEKRGVGKQLIVDGKPFLVLGGELHNSSATSAAYLNPLLAKLDTMHLNTVLAAITWELTEPQEGKYDFALVDSVLNGARKNHLKVALLWFGTWKNGLSHYVPEWMKTDYKRFPRMHIKGGYPVEAISPFCTAAMQADAKAFAAMMKHVKEADPQHTVIMIQVENEVGLIGDSRDRGPLAEAAYQQQVPAELTAYLQKNKDLLLPETQKLWSANGSRIAGTWSQVFGNSAQGEEAFMAWHYARYLNTVAAAGKAQYNLPMFVNTWIVQPDDKGPGDYPSGGPQAQSHDIWRAGAAAIDLLTPDVYLDDFDEIAKLYSRNNNDLFIPESKADEHGAANAFLLIGNYHAIGYSPFGIENRVKDAVKGPIPMAYQTLQQLAPEILDAQAKGTIAGVSLNPYKGMQTVNLGGYRLDISIRTNRNGSETHETAYGIVISKGNNEFIVAGANIQINFYPLTPGPAYVGYSVLDEGKYIDGKWVPGRRLNGDDIMLNYHLAEEAAAKRTGSVVRTLGDSPQIMKLKLYRFE</sequence>
<dbReference type="Proteomes" id="UP000505355">
    <property type="component" value="Chromosome"/>
</dbReference>
<dbReference type="RefSeq" id="WP_173413036.1">
    <property type="nucleotide sequence ID" value="NZ_CP054139.1"/>
</dbReference>
<evidence type="ECO:0000313" key="8">
    <source>
        <dbReference type="Proteomes" id="UP000505355"/>
    </source>
</evidence>
<dbReference type="InterPro" id="IPR017853">
    <property type="entry name" value="GH"/>
</dbReference>
<keyword evidence="3" id="KW-0326">Glycosidase</keyword>
<proteinExistence type="inferred from homology"/>
<evidence type="ECO:0000259" key="5">
    <source>
        <dbReference type="Pfam" id="PF02449"/>
    </source>
</evidence>
<dbReference type="SUPFAM" id="SSF51445">
    <property type="entry name" value="(Trans)glycosidases"/>
    <property type="match status" value="1"/>
</dbReference>
<dbReference type="EMBL" id="CP054139">
    <property type="protein sequence ID" value="QKJ28334.1"/>
    <property type="molecule type" value="Genomic_DNA"/>
</dbReference>
<dbReference type="AlphaFoldDB" id="A0A7D4TLJ3"/>
<dbReference type="FunFam" id="3.20.20.80:FF:000135">
    <property type="entry name" value="Beta-galactosidase, putative, bgl35A"/>
    <property type="match status" value="1"/>
</dbReference>
<keyword evidence="8" id="KW-1185">Reference proteome</keyword>
<accession>A0A7D4TLJ3</accession>
<dbReference type="PROSITE" id="PS51257">
    <property type="entry name" value="PROKAR_LIPOPROTEIN"/>
    <property type="match status" value="1"/>
</dbReference>
<evidence type="ECO:0000313" key="7">
    <source>
        <dbReference type="EMBL" id="QKJ28334.1"/>
    </source>
</evidence>
<feature type="domain" description="DUF5597" evidence="6">
    <location>
        <begin position="416"/>
        <end position="538"/>
    </location>
</feature>
<dbReference type="Pfam" id="PF02449">
    <property type="entry name" value="Glyco_hydro_42"/>
    <property type="match status" value="1"/>
</dbReference>
<evidence type="ECO:0000256" key="2">
    <source>
        <dbReference type="ARBA" id="ARBA00022801"/>
    </source>
</evidence>
<reference evidence="7 8" key="1">
    <citation type="submission" date="2020-05" db="EMBL/GenBank/DDBJ databases">
        <title>Mucilaginibacter mali sp. nov.</title>
        <authorList>
            <person name="Kim H.S."/>
            <person name="Lee K.C."/>
            <person name="Suh M.K."/>
            <person name="Kim J.-S."/>
            <person name="Han K.-I."/>
            <person name="Eom M.K."/>
            <person name="Shin Y.K."/>
            <person name="Lee J.-S."/>
        </authorList>
    </citation>
    <scope>NUCLEOTIDE SEQUENCE [LARGE SCALE GENOMIC DNA]</scope>
    <source>
        <strain evidence="7 8">G2-14</strain>
    </source>
</reference>
<feature type="signal peptide" evidence="4">
    <location>
        <begin position="1"/>
        <end position="32"/>
    </location>
</feature>
<evidence type="ECO:0000256" key="3">
    <source>
        <dbReference type="ARBA" id="ARBA00023295"/>
    </source>
</evidence>
<organism evidence="7 8">
    <name type="scientific">Mucilaginibacter mali</name>
    <dbReference type="NCBI Taxonomy" id="2740462"/>
    <lineage>
        <taxon>Bacteria</taxon>
        <taxon>Pseudomonadati</taxon>
        <taxon>Bacteroidota</taxon>
        <taxon>Sphingobacteriia</taxon>
        <taxon>Sphingobacteriales</taxon>
        <taxon>Sphingobacteriaceae</taxon>
        <taxon>Mucilaginibacter</taxon>
    </lineage>
</organism>
<dbReference type="InterPro" id="IPR013529">
    <property type="entry name" value="Glyco_hydro_42_N"/>
</dbReference>
<dbReference type="GO" id="GO:0009341">
    <property type="term" value="C:beta-galactosidase complex"/>
    <property type="evidence" value="ECO:0007669"/>
    <property type="project" value="InterPro"/>
</dbReference>
<feature type="chain" id="PRO_5028885581" evidence="4">
    <location>
        <begin position="33"/>
        <end position="570"/>
    </location>
</feature>
<dbReference type="Gene3D" id="2.60.220.20">
    <property type="entry name" value="putative beta-Galactosidase from caulobacter crescentus"/>
    <property type="match status" value="1"/>
</dbReference>
<dbReference type="InterPro" id="IPR001944">
    <property type="entry name" value="Glycoside_Hdrlase_35"/>
</dbReference>
<dbReference type="GO" id="GO:0004565">
    <property type="term" value="F:beta-galactosidase activity"/>
    <property type="evidence" value="ECO:0007669"/>
    <property type="project" value="InterPro"/>
</dbReference>
<evidence type="ECO:0000256" key="4">
    <source>
        <dbReference type="SAM" id="SignalP"/>
    </source>
</evidence>
<evidence type="ECO:0000259" key="6">
    <source>
        <dbReference type="Pfam" id="PF18120"/>
    </source>
</evidence>
<gene>
    <name evidence="7" type="ORF">HQ865_00680</name>
</gene>
<dbReference type="PANTHER" id="PTHR23421">
    <property type="entry name" value="BETA-GALACTOSIDASE RELATED"/>
    <property type="match status" value="1"/>
</dbReference>
<feature type="domain" description="Glycoside hydrolase family 42 N-terminal" evidence="5">
    <location>
        <begin position="88"/>
        <end position="234"/>
    </location>
</feature>
<comment type="similarity">
    <text evidence="1">Belongs to the glycosyl hydrolase 35 family.</text>
</comment>
<dbReference type="Gene3D" id="3.20.20.80">
    <property type="entry name" value="Glycosidases"/>
    <property type="match status" value="1"/>
</dbReference>